<proteinExistence type="predicted"/>
<sequence length="175" mass="19382">MKFRLVRLVALVIVAAAAYILQLNRGQEDASTSSAGGPQIGSTGTAEEVQLPSERGDGPPTHAYAEGEARIVEAFRRGQSGFVTEIEAKVTRLLADDREGDRHQKFIIELPGGHTLLVAHNIDLAERVPAKVGDRVRIRGEFEYNDRGGVLHWTHKAGSRNHEDGWIEFKGNRYW</sequence>
<gene>
    <name evidence="2" type="ORF">KDA27_07675</name>
</gene>
<name>A0A956SET3_UNCEI</name>
<organism evidence="2 3">
    <name type="scientific">Eiseniibacteriota bacterium</name>
    <dbReference type="NCBI Taxonomy" id="2212470"/>
    <lineage>
        <taxon>Bacteria</taxon>
        <taxon>Candidatus Eiseniibacteriota</taxon>
    </lineage>
</organism>
<evidence type="ECO:0000313" key="2">
    <source>
        <dbReference type="EMBL" id="MCA9755663.1"/>
    </source>
</evidence>
<dbReference type="AlphaFoldDB" id="A0A956SET3"/>
<dbReference type="InterPro" id="IPR021856">
    <property type="entry name" value="DUF3465"/>
</dbReference>
<feature type="region of interest" description="Disordered" evidence="1">
    <location>
        <begin position="28"/>
        <end position="60"/>
    </location>
</feature>
<reference evidence="2" key="2">
    <citation type="journal article" date="2021" name="Microbiome">
        <title>Successional dynamics and alternative stable states in a saline activated sludge microbial community over 9 years.</title>
        <authorList>
            <person name="Wang Y."/>
            <person name="Ye J."/>
            <person name="Ju F."/>
            <person name="Liu L."/>
            <person name="Boyd J.A."/>
            <person name="Deng Y."/>
            <person name="Parks D.H."/>
            <person name="Jiang X."/>
            <person name="Yin X."/>
            <person name="Woodcroft B.J."/>
            <person name="Tyson G.W."/>
            <person name="Hugenholtz P."/>
            <person name="Polz M.F."/>
            <person name="Zhang T."/>
        </authorList>
    </citation>
    <scope>NUCLEOTIDE SEQUENCE</scope>
    <source>
        <strain evidence="2">HKST-UBA02</strain>
    </source>
</reference>
<reference evidence="2" key="1">
    <citation type="submission" date="2020-04" db="EMBL/GenBank/DDBJ databases">
        <authorList>
            <person name="Zhang T."/>
        </authorList>
    </citation>
    <scope>NUCLEOTIDE SEQUENCE</scope>
    <source>
        <strain evidence="2">HKST-UBA02</strain>
    </source>
</reference>
<feature type="compositionally biased region" description="Polar residues" evidence="1">
    <location>
        <begin position="29"/>
        <end position="45"/>
    </location>
</feature>
<evidence type="ECO:0000256" key="1">
    <source>
        <dbReference type="SAM" id="MobiDB-lite"/>
    </source>
</evidence>
<dbReference type="EMBL" id="JAGQHS010000029">
    <property type="protein sequence ID" value="MCA9755663.1"/>
    <property type="molecule type" value="Genomic_DNA"/>
</dbReference>
<evidence type="ECO:0000313" key="3">
    <source>
        <dbReference type="Proteomes" id="UP000739538"/>
    </source>
</evidence>
<dbReference type="Proteomes" id="UP000739538">
    <property type="component" value="Unassembled WGS sequence"/>
</dbReference>
<dbReference type="Pfam" id="PF11948">
    <property type="entry name" value="DUF3465"/>
    <property type="match status" value="1"/>
</dbReference>
<comment type="caution">
    <text evidence="2">The sequence shown here is derived from an EMBL/GenBank/DDBJ whole genome shotgun (WGS) entry which is preliminary data.</text>
</comment>
<accession>A0A956SET3</accession>
<protein>
    <submittedName>
        <fullName evidence="2">DUF3465 domain-containing protein</fullName>
    </submittedName>
</protein>